<accession>A0ABW3QQY2</accession>
<evidence type="ECO:0000313" key="2">
    <source>
        <dbReference type="EMBL" id="MFD1147192.1"/>
    </source>
</evidence>
<evidence type="ECO:0008006" key="4">
    <source>
        <dbReference type="Google" id="ProtNLM"/>
    </source>
</evidence>
<sequence length="70" mass="7038">MKAHLIGVVVALAALTPPLPAAAHAEPTAAELTAAEPTAEAIDAYLTEALRDTGLPGLSVVTEDRPPGRG</sequence>
<proteinExistence type="predicted"/>
<dbReference type="RefSeq" id="WP_380722100.1">
    <property type="nucleotide sequence ID" value="NZ_JBHTLK010000029.1"/>
</dbReference>
<dbReference type="EMBL" id="JBHTLK010000029">
    <property type="protein sequence ID" value="MFD1147192.1"/>
    <property type="molecule type" value="Genomic_DNA"/>
</dbReference>
<dbReference type="Proteomes" id="UP001597168">
    <property type="component" value="Unassembled WGS sequence"/>
</dbReference>
<reference evidence="3" key="1">
    <citation type="journal article" date="2019" name="Int. J. Syst. Evol. Microbiol.">
        <title>The Global Catalogue of Microorganisms (GCM) 10K type strain sequencing project: providing services to taxonomists for standard genome sequencing and annotation.</title>
        <authorList>
            <consortium name="The Broad Institute Genomics Platform"/>
            <consortium name="The Broad Institute Genome Sequencing Center for Infectious Disease"/>
            <person name="Wu L."/>
            <person name="Ma J."/>
        </authorList>
    </citation>
    <scope>NUCLEOTIDE SEQUENCE [LARGE SCALE GENOMIC DNA]</scope>
    <source>
        <strain evidence="3">CCUG 60214</strain>
    </source>
</reference>
<feature type="chain" id="PRO_5046440162" description="Beta-lactamase" evidence="1">
    <location>
        <begin position="26"/>
        <end position="70"/>
    </location>
</feature>
<evidence type="ECO:0000256" key="1">
    <source>
        <dbReference type="SAM" id="SignalP"/>
    </source>
</evidence>
<organism evidence="2 3">
    <name type="scientific">Saccharothrix hoggarensis</name>
    <dbReference type="NCBI Taxonomy" id="913853"/>
    <lineage>
        <taxon>Bacteria</taxon>
        <taxon>Bacillati</taxon>
        <taxon>Actinomycetota</taxon>
        <taxon>Actinomycetes</taxon>
        <taxon>Pseudonocardiales</taxon>
        <taxon>Pseudonocardiaceae</taxon>
        <taxon>Saccharothrix</taxon>
    </lineage>
</organism>
<evidence type="ECO:0000313" key="3">
    <source>
        <dbReference type="Proteomes" id="UP001597168"/>
    </source>
</evidence>
<protein>
    <recommendedName>
        <fullName evidence="4">Beta-lactamase</fullName>
    </recommendedName>
</protein>
<feature type="signal peptide" evidence="1">
    <location>
        <begin position="1"/>
        <end position="25"/>
    </location>
</feature>
<keyword evidence="3" id="KW-1185">Reference proteome</keyword>
<keyword evidence="1" id="KW-0732">Signal</keyword>
<name>A0ABW3QQY2_9PSEU</name>
<gene>
    <name evidence="2" type="ORF">ACFQ3T_08645</name>
</gene>
<comment type="caution">
    <text evidence="2">The sequence shown here is derived from an EMBL/GenBank/DDBJ whole genome shotgun (WGS) entry which is preliminary data.</text>
</comment>